<protein>
    <recommendedName>
        <fullName evidence="1">F-box domain-containing protein</fullName>
    </recommendedName>
</protein>
<dbReference type="PROSITE" id="PS50181">
    <property type="entry name" value="FBOX"/>
    <property type="match status" value="1"/>
</dbReference>
<reference evidence="2" key="1">
    <citation type="journal article" date="2020" name="Stud. Mycol.">
        <title>101 Dothideomycetes genomes: a test case for predicting lifestyles and emergence of pathogens.</title>
        <authorList>
            <person name="Haridas S."/>
            <person name="Albert R."/>
            <person name="Binder M."/>
            <person name="Bloem J."/>
            <person name="Labutti K."/>
            <person name="Salamov A."/>
            <person name="Andreopoulos B."/>
            <person name="Baker S."/>
            <person name="Barry K."/>
            <person name="Bills G."/>
            <person name="Bluhm B."/>
            <person name="Cannon C."/>
            <person name="Castanera R."/>
            <person name="Culley D."/>
            <person name="Daum C."/>
            <person name="Ezra D."/>
            <person name="Gonzalez J."/>
            <person name="Henrissat B."/>
            <person name="Kuo A."/>
            <person name="Liang C."/>
            <person name="Lipzen A."/>
            <person name="Lutzoni F."/>
            <person name="Magnuson J."/>
            <person name="Mondo S."/>
            <person name="Nolan M."/>
            <person name="Ohm R."/>
            <person name="Pangilinan J."/>
            <person name="Park H.-J."/>
            <person name="Ramirez L."/>
            <person name="Alfaro M."/>
            <person name="Sun H."/>
            <person name="Tritt A."/>
            <person name="Yoshinaga Y."/>
            <person name="Zwiers L.-H."/>
            <person name="Turgeon B."/>
            <person name="Goodwin S."/>
            <person name="Spatafora J."/>
            <person name="Crous P."/>
            <person name="Grigoriev I."/>
        </authorList>
    </citation>
    <scope>NUCLEOTIDE SEQUENCE</scope>
    <source>
        <strain evidence="2">CBS 113979</strain>
    </source>
</reference>
<dbReference type="Gene3D" id="1.20.1280.50">
    <property type="match status" value="1"/>
</dbReference>
<accession>A0A6G1GW41</accession>
<dbReference type="AlphaFoldDB" id="A0A6G1GW41"/>
<evidence type="ECO:0000313" key="3">
    <source>
        <dbReference type="Proteomes" id="UP000800041"/>
    </source>
</evidence>
<dbReference type="InterPro" id="IPR036047">
    <property type="entry name" value="F-box-like_dom_sf"/>
</dbReference>
<dbReference type="Proteomes" id="UP000800041">
    <property type="component" value="Unassembled WGS sequence"/>
</dbReference>
<organism evidence="2 3">
    <name type="scientific">Aulographum hederae CBS 113979</name>
    <dbReference type="NCBI Taxonomy" id="1176131"/>
    <lineage>
        <taxon>Eukaryota</taxon>
        <taxon>Fungi</taxon>
        <taxon>Dikarya</taxon>
        <taxon>Ascomycota</taxon>
        <taxon>Pezizomycotina</taxon>
        <taxon>Dothideomycetes</taxon>
        <taxon>Pleosporomycetidae</taxon>
        <taxon>Aulographales</taxon>
        <taxon>Aulographaceae</taxon>
    </lineage>
</organism>
<dbReference type="SUPFAM" id="SSF81383">
    <property type="entry name" value="F-box domain"/>
    <property type="match status" value="1"/>
</dbReference>
<dbReference type="InterPro" id="IPR046522">
    <property type="entry name" value="DUF6699"/>
</dbReference>
<gene>
    <name evidence="2" type="ORF">K402DRAFT_111487</name>
</gene>
<dbReference type="EMBL" id="ML977163">
    <property type="protein sequence ID" value="KAF1985173.1"/>
    <property type="molecule type" value="Genomic_DNA"/>
</dbReference>
<dbReference type="Pfam" id="PF12937">
    <property type="entry name" value="F-box-like"/>
    <property type="match status" value="1"/>
</dbReference>
<sequence length="276" mass="31962">MDLFPHLHEEMEADKSDSPLLNLPVELLVLILGSVQPKDLYPLSKTCRAIHETLHNHEHLYYSPCRKPRLMNYPGLESVKISSVKSPFSVHHVLNNTLFTLAGRHSTLTIFSWASSPPFFKDKELQDLSPYFDPLEIYFGRIPVLRPPVTQINIIMPWANDLGRTLNVTASNGRQVTLHDIWTALYWHYNDRSDEPQHYGLSFAGLKHVSGATFIFQKAWRRLDSMGVFNVNHYRQGTYHWRRYRDQLSPKMEVICGDLKEDPWGRHELSIASILS</sequence>
<dbReference type="Pfam" id="PF20415">
    <property type="entry name" value="DUF6699"/>
    <property type="match status" value="1"/>
</dbReference>
<feature type="domain" description="F-box" evidence="1">
    <location>
        <begin position="17"/>
        <end position="64"/>
    </location>
</feature>
<name>A0A6G1GW41_9PEZI</name>
<evidence type="ECO:0000313" key="2">
    <source>
        <dbReference type="EMBL" id="KAF1985173.1"/>
    </source>
</evidence>
<keyword evidence="3" id="KW-1185">Reference proteome</keyword>
<evidence type="ECO:0000259" key="1">
    <source>
        <dbReference type="PROSITE" id="PS50181"/>
    </source>
</evidence>
<proteinExistence type="predicted"/>
<dbReference type="InterPro" id="IPR001810">
    <property type="entry name" value="F-box_dom"/>
</dbReference>